<evidence type="ECO:0000313" key="2">
    <source>
        <dbReference type="EMBL" id="KAK8120605.1"/>
    </source>
</evidence>
<keyword evidence="1" id="KW-0732">Signal</keyword>
<keyword evidence="3" id="KW-1185">Reference proteome</keyword>
<reference evidence="2 3" key="1">
    <citation type="submission" date="2023-01" db="EMBL/GenBank/DDBJ databases">
        <title>Analysis of 21 Apiospora genomes using comparative genomics revels a genus with tremendous synthesis potential of carbohydrate active enzymes and secondary metabolites.</title>
        <authorList>
            <person name="Sorensen T."/>
        </authorList>
    </citation>
    <scope>NUCLEOTIDE SEQUENCE [LARGE SCALE GENOMIC DNA]</scope>
    <source>
        <strain evidence="2 3">CBS 117206</strain>
    </source>
</reference>
<dbReference type="EMBL" id="JAQQWP010000004">
    <property type="protein sequence ID" value="KAK8120605.1"/>
    <property type="molecule type" value="Genomic_DNA"/>
</dbReference>
<comment type="caution">
    <text evidence="2">The sequence shown here is derived from an EMBL/GenBank/DDBJ whole genome shotgun (WGS) entry which is preliminary data.</text>
</comment>
<name>A0AAW0R067_9PEZI</name>
<dbReference type="Proteomes" id="UP001392437">
    <property type="component" value="Unassembled WGS sequence"/>
</dbReference>
<feature type="chain" id="PRO_5043743541" description="HNH endonuclease" evidence="1">
    <location>
        <begin position="18"/>
        <end position="144"/>
    </location>
</feature>
<sequence>MFVLLAAMSELFTALQGEDLGYRKPPWRSSTDGDLTKRVLLCILPQTLRAIDGDIDSVAHRAKHCRPVSRGNAFWYPAPVIQAQDQDTFKWQGQHYAVHTSVLHRDLVQAGEAEHAILHQEQGDCSCCNGKILPATWEEFATSR</sequence>
<dbReference type="AlphaFoldDB" id="A0AAW0R067"/>
<proteinExistence type="predicted"/>
<evidence type="ECO:0000256" key="1">
    <source>
        <dbReference type="SAM" id="SignalP"/>
    </source>
</evidence>
<accession>A0AAW0R067</accession>
<feature type="signal peptide" evidence="1">
    <location>
        <begin position="1"/>
        <end position="17"/>
    </location>
</feature>
<organism evidence="2 3">
    <name type="scientific">Apiospora kogelbergensis</name>
    <dbReference type="NCBI Taxonomy" id="1337665"/>
    <lineage>
        <taxon>Eukaryota</taxon>
        <taxon>Fungi</taxon>
        <taxon>Dikarya</taxon>
        <taxon>Ascomycota</taxon>
        <taxon>Pezizomycotina</taxon>
        <taxon>Sordariomycetes</taxon>
        <taxon>Xylariomycetidae</taxon>
        <taxon>Amphisphaeriales</taxon>
        <taxon>Apiosporaceae</taxon>
        <taxon>Apiospora</taxon>
    </lineage>
</organism>
<gene>
    <name evidence="2" type="ORF">PG999_004725</name>
</gene>
<evidence type="ECO:0008006" key="4">
    <source>
        <dbReference type="Google" id="ProtNLM"/>
    </source>
</evidence>
<protein>
    <recommendedName>
        <fullName evidence="4">HNH endonuclease</fullName>
    </recommendedName>
</protein>
<evidence type="ECO:0000313" key="3">
    <source>
        <dbReference type="Proteomes" id="UP001392437"/>
    </source>
</evidence>